<keyword evidence="5" id="KW-0812">Transmembrane</keyword>
<keyword evidence="5" id="KW-1133">Transmembrane helix</keyword>
<keyword evidence="9" id="KW-1185">Reference proteome</keyword>
<protein>
    <submittedName>
        <fullName evidence="8">Methyl-accepting chemotaxis-like protein (Chemotaxis sensory transducer)</fullName>
    </submittedName>
</protein>
<dbReference type="KEGG" id="cac:CA_C1579"/>
<evidence type="ECO:0000256" key="1">
    <source>
        <dbReference type="ARBA" id="ARBA00023224"/>
    </source>
</evidence>
<dbReference type="PANTHER" id="PTHR32089:SF112">
    <property type="entry name" value="LYSOZYME-LIKE PROTEIN-RELATED"/>
    <property type="match status" value="1"/>
</dbReference>
<gene>
    <name evidence="8" type="ordered locus">CA_C1579</name>
</gene>
<dbReference type="InterPro" id="IPR003660">
    <property type="entry name" value="HAMP_dom"/>
</dbReference>
<dbReference type="InterPro" id="IPR004089">
    <property type="entry name" value="MCPsignal_dom"/>
</dbReference>
<dbReference type="EMBL" id="AE001437">
    <property type="protein sequence ID" value="AAK79546.1"/>
    <property type="molecule type" value="Genomic_DNA"/>
</dbReference>
<evidence type="ECO:0000256" key="2">
    <source>
        <dbReference type="ARBA" id="ARBA00029447"/>
    </source>
</evidence>
<dbReference type="HOGENOM" id="CLU_000445_107_18_9"/>
<evidence type="ECO:0000313" key="8">
    <source>
        <dbReference type="EMBL" id="AAK79546.1"/>
    </source>
</evidence>
<dbReference type="PIR" id="G97094">
    <property type="entry name" value="G97094"/>
</dbReference>
<dbReference type="Pfam" id="PF00015">
    <property type="entry name" value="MCPsignal"/>
    <property type="match status" value="1"/>
</dbReference>
<dbReference type="PROSITE" id="PS50885">
    <property type="entry name" value="HAMP"/>
    <property type="match status" value="1"/>
</dbReference>
<keyword evidence="1 3" id="KW-0807">Transducer</keyword>
<dbReference type="STRING" id="272562.CA_C1579"/>
<name>Q97IR1_CLOAB</name>
<dbReference type="SMART" id="SM00283">
    <property type="entry name" value="MA"/>
    <property type="match status" value="1"/>
</dbReference>
<dbReference type="GO" id="GO:0016020">
    <property type="term" value="C:membrane"/>
    <property type="evidence" value="ECO:0007669"/>
    <property type="project" value="InterPro"/>
</dbReference>
<evidence type="ECO:0000256" key="5">
    <source>
        <dbReference type="SAM" id="Phobius"/>
    </source>
</evidence>
<feature type="domain" description="Methyl-accepting transducer" evidence="6">
    <location>
        <begin position="143"/>
        <end position="387"/>
    </location>
</feature>
<dbReference type="GeneID" id="44998077"/>
<dbReference type="InterPro" id="IPR024478">
    <property type="entry name" value="HlyB_4HB_MCP"/>
</dbReference>
<dbReference type="OrthoDB" id="1887545at2"/>
<dbReference type="PROSITE" id="PS50111">
    <property type="entry name" value="CHEMOTAXIS_TRANSDUC_2"/>
    <property type="match status" value="1"/>
</dbReference>
<dbReference type="AlphaFoldDB" id="Q97IR1"/>
<dbReference type="SUPFAM" id="SSF58104">
    <property type="entry name" value="Methyl-accepting chemotaxis protein (MCP) signaling domain"/>
    <property type="match status" value="1"/>
</dbReference>
<sequence>MSFIKNLKVRTKLAACFFVVTLFIIIIGSISTYSLEMLSQNSYNIHNSAQVVANQVKIIIIFTVVGAILGAIFAIIISIDIDSQLKGVMNFARAISNFDLSKNYTVDRTDEFGEVRGALIKSQENLKGIVKDIIKESEIVSSASEELAATVEEITSKSETIDEATNEIVSSVNDTSAASEEITASVQEVNSSINELSNKSIEGSDNADKSKQKAEQIRKESKEAIEKANLLYKEKEKELLEVIEKGKVVNNIKLMADTISSIAEQTNLLALNASIEAARAGEMGKGFAVVADEIRELSEKSSQSVENIKSMISKVNDAFRAASSTSKDMLQFIEKNVSPQLENFGKMADEYYNDSKFVSGMSEEVASMSEEISATVGQVSDATLHMAEGAEITAEHTGNIKSAISETTKAIEQVAEAAQSQAQSAEKLTEIIQKFNI</sequence>
<feature type="domain" description="HAMP" evidence="7">
    <location>
        <begin position="79"/>
        <end position="131"/>
    </location>
</feature>
<keyword evidence="5" id="KW-0472">Membrane</keyword>
<proteinExistence type="inferred from homology"/>
<keyword evidence="4" id="KW-0175">Coiled coil</keyword>
<evidence type="ECO:0000259" key="6">
    <source>
        <dbReference type="PROSITE" id="PS50111"/>
    </source>
</evidence>
<feature type="transmembrane region" description="Helical" evidence="5">
    <location>
        <begin position="12"/>
        <end position="35"/>
    </location>
</feature>
<feature type="transmembrane region" description="Helical" evidence="5">
    <location>
        <begin position="55"/>
        <end position="79"/>
    </location>
</feature>
<dbReference type="Pfam" id="PF12729">
    <property type="entry name" value="4HB_MCP_1"/>
    <property type="match status" value="1"/>
</dbReference>
<dbReference type="PATRIC" id="fig|272562.8.peg.1779"/>
<dbReference type="PANTHER" id="PTHR32089">
    <property type="entry name" value="METHYL-ACCEPTING CHEMOTAXIS PROTEIN MCPB"/>
    <property type="match status" value="1"/>
</dbReference>
<accession>Q97IR1</accession>
<reference evidence="8 9" key="1">
    <citation type="journal article" date="2001" name="J. Bacteriol.">
        <title>Genome sequence and comparative analysis of the solvent-producing bacterium Clostridium acetobutylicum.</title>
        <authorList>
            <person name="Nolling J."/>
            <person name="Breton G."/>
            <person name="Omelchenko M.V."/>
            <person name="Makarova K.S."/>
            <person name="Zeng Q."/>
            <person name="Gibson R."/>
            <person name="Lee H.M."/>
            <person name="Dubois J."/>
            <person name="Qiu D."/>
            <person name="Hitti J."/>
            <person name="Wolf Y.I."/>
            <person name="Tatusov R.L."/>
            <person name="Sabathe F."/>
            <person name="Doucette-Stamm L."/>
            <person name="Soucaille P."/>
            <person name="Daly M.J."/>
            <person name="Bennett G.N."/>
            <person name="Koonin E.V."/>
            <person name="Smith D.R."/>
        </authorList>
    </citation>
    <scope>NUCLEOTIDE SEQUENCE [LARGE SCALE GENOMIC DNA]</scope>
    <source>
        <strain evidence="9">ATCC 824 / DSM 792 / JCM 1419 / LMG 5710 / VKM B-1787</strain>
    </source>
</reference>
<dbReference type="eggNOG" id="COG0840">
    <property type="taxonomic scope" value="Bacteria"/>
</dbReference>
<dbReference type="Proteomes" id="UP000000814">
    <property type="component" value="Chromosome"/>
</dbReference>
<evidence type="ECO:0000313" key="9">
    <source>
        <dbReference type="Proteomes" id="UP000000814"/>
    </source>
</evidence>
<evidence type="ECO:0000259" key="7">
    <source>
        <dbReference type="PROSITE" id="PS50885"/>
    </source>
</evidence>
<dbReference type="RefSeq" id="WP_010964887.1">
    <property type="nucleotide sequence ID" value="NC_003030.1"/>
</dbReference>
<evidence type="ECO:0000256" key="3">
    <source>
        <dbReference type="PROSITE-ProRule" id="PRU00284"/>
    </source>
</evidence>
<feature type="coiled-coil region" evidence="4">
    <location>
        <begin position="207"/>
        <end position="245"/>
    </location>
</feature>
<comment type="similarity">
    <text evidence="2">Belongs to the methyl-accepting chemotaxis (MCP) protein family.</text>
</comment>
<dbReference type="GO" id="GO:0007165">
    <property type="term" value="P:signal transduction"/>
    <property type="evidence" value="ECO:0007669"/>
    <property type="project" value="UniProtKB-KW"/>
</dbReference>
<evidence type="ECO:0000256" key="4">
    <source>
        <dbReference type="SAM" id="Coils"/>
    </source>
</evidence>
<organism evidence="8 9">
    <name type="scientific">Clostridium acetobutylicum (strain ATCC 824 / DSM 792 / JCM 1419 / IAM 19013 / LMG 5710 / NBRC 13948 / NRRL B-527 / VKM B-1787 / 2291 / W)</name>
    <dbReference type="NCBI Taxonomy" id="272562"/>
    <lineage>
        <taxon>Bacteria</taxon>
        <taxon>Bacillati</taxon>
        <taxon>Bacillota</taxon>
        <taxon>Clostridia</taxon>
        <taxon>Eubacteriales</taxon>
        <taxon>Clostridiaceae</taxon>
        <taxon>Clostridium</taxon>
    </lineage>
</organism>
<dbReference type="Gene3D" id="1.10.287.950">
    <property type="entry name" value="Methyl-accepting chemotaxis protein"/>
    <property type="match status" value="1"/>
</dbReference>